<keyword evidence="3" id="KW-0547">Nucleotide-binding</keyword>
<dbReference type="InterPro" id="IPR025158">
    <property type="entry name" value="Mg_chelat-rel_C"/>
</dbReference>
<dbReference type="RefSeq" id="WP_117601401.1">
    <property type="nucleotide sequence ID" value="NZ_BAABZM010000001.1"/>
</dbReference>
<dbReference type="InterPro" id="IPR025943">
    <property type="entry name" value="Sigma_54_int_dom_ATP-bd_2"/>
</dbReference>
<keyword evidence="3" id="KW-0067">ATP-binding</keyword>
<dbReference type="Pfam" id="PF13335">
    <property type="entry name" value="Mg_chelatase_C"/>
    <property type="match status" value="1"/>
</dbReference>
<dbReference type="Pfam" id="PF01078">
    <property type="entry name" value="Mg_chelatase"/>
    <property type="match status" value="1"/>
</dbReference>
<dbReference type="NCBIfam" id="TIGR00368">
    <property type="entry name" value="YifB family Mg chelatase-like AAA ATPase"/>
    <property type="match status" value="1"/>
</dbReference>
<protein>
    <submittedName>
        <fullName evidence="3">ATP-binding protein</fullName>
    </submittedName>
</protein>
<dbReference type="GO" id="GO:0005524">
    <property type="term" value="F:ATP binding"/>
    <property type="evidence" value="ECO:0007669"/>
    <property type="project" value="UniProtKB-KW"/>
</dbReference>
<evidence type="ECO:0000313" key="3">
    <source>
        <dbReference type="EMBL" id="RGN90280.1"/>
    </source>
</evidence>
<evidence type="ECO:0000313" key="4">
    <source>
        <dbReference type="Proteomes" id="UP000260759"/>
    </source>
</evidence>
<name>A0A3E5EMT5_BACUN</name>
<dbReference type="SMART" id="SM00382">
    <property type="entry name" value="AAA"/>
    <property type="match status" value="1"/>
</dbReference>
<dbReference type="AlphaFoldDB" id="A0A3E5EMT5"/>
<comment type="similarity">
    <text evidence="1">Belongs to the Mg-chelatase subunits D/I family. ComM subfamily.</text>
</comment>
<gene>
    <name evidence="3" type="ORF">DXB37_18345</name>
</gene>
<organism evidence="3 4">
    <name type="scientific">Bacteroides uniformis</name>
    <dbReference type="NCBI Taxonomy" id="820"/>
    <lineage>
        <taxon>Bacteria</taxon>
        <taxon>Pseudomonadati</taxon>
        <taxon>Bacteroidota</taxon>
        <taxon>Bacteroidia</taxon>
        <taxon>Bacteroidales</taxon>
        <taxon>Bacteroidaceae</taxon>
        <taxon>Bacteroides</taxon>
    </lineage>
</organism>
<dbReference type="Proteomes" id="UP000260759">
    <property type="component" value="Unassembled WGS sequence"/>
</dbReference>
<dbReference type="Gene3D" id="3.40.50.300">
    <property type="entry name" value="P-loop containing nucleotide triphosphate hydrolases"/>
    <property type="match status" value="1"/>
</dbReference>
<dbReference type="SUPFAM" id="SSF52540">
    <property type="entry name" value="P-loop containing nucleoside triphosphate hydrolases"/>
    <property type="match status" value="1"/>
</dbReference>
<dbReference type="EMBL" id="QSVA01000022">
    <property type="protein sequence ID" value="RGN90280.1"/>
    <property type="molecule type" value="Genomic_DNA"/>
</dbReference>
<accession>A0A3E5EMT5</accession>
<dbReference type="SUPFAM" id="SSF54211">
    <property type="entry name" value="Ribosomal protein S5 domain 2-like"/>
    <property type="match status" value="1"/>
</dbReference>
<feature type="domain" description="AAA+ ATPase" evidence="2">
    <location>
        <begin position="213"/>
        <end position="397"/>
    </location>
</feature>
<evidence type="ECO:0000259" key="2">
    <source>
        <dbReference type="SMART" id="SM00382"/>
    </source>
</evidence>
<reference evidence="3 4" key="1">
    <citation type="submission" date="2018-08" db="EMBL/GenBank/DDBJ databases">
        <title>A genome reference for cultivated species of the human gut microbiota.</title>
        <authorList>
            <person name="Zou Y."/>
            <person name="Xue W."/>
            <person name="Luo G."/>
        </authorList>
    </citation>
    <scope>NUCLEOTIDE SEQUENCE [LARGE SCALE GENOMIC DNA]</scope>
    <source>
        <strain evidence="3 4">OM03-4</strain>
    </source>
</reference>
<dbReference type="PANTHER" id="PTHR32039:SF7">
    <property type="entry name" value="COMPETENCE PROTEIN COMM"/>
    <property type="match status" value="1"/>
</dbReference>
<dbReference type="InterPro" id="IPR004482">
    <property type="entry name" value="Mg_chelat-rel"/>
</dbReference>
<dbReference type="PANTHER" id="PTHR32039">
    <property type="entry name" value="MAGNESIUM-CHELATASE SUBUNIT CHLI"/>
    <property type="match status" value="1"/>
</dbReference>
<dbReference type="InterPro" id="IPR014721">
    <property type="entry name" value="Ribsml_uS5_D2-typ_fold_subgr"/>
</dbReference>
<dbReference type="Gene3D" id="3.30.230.10">
    <property type="match status" value="1"/>
</dbReference>
<evidence type="ECO:0000256" key="1">
    <source>
        <dbReference type="ARBA" id="ARBA00006354"/>
    </source>
</evidence>
<dbReference type="InterPro" id="IPR045006">
    <property type="entry name" value="CHLI-like"/>
</dbReference>
<dbReference type="Pfam" id="PF13541">
    <property type="entry name" value="ChlI"/>
    <property type="match status" value="1"/>
</dbReference>
<comment type="caution">
    <text evidence="3">The sequence shown here is derived from an EMBL/GenBank/DDBJ whole genome shotgun (WGS) entry which is preliminary data.</text>
</comment>
<sequence length="512" mass="55939">MLIKVFGAAVQGIDATLITIEVNSSRGCMFHLVGLPDSAVKESHQRIISALQVNGYRMPTSNIVINMAPADIRKEGTAYDLPLAIGILAASEVIQSDKLERYLLMGELSLDGSLQPIKGALPIAIKARELGFEGMIVPCSNAHEAAVVNNLKVYGVENIKDVIEFFNGKPKLSPTQVNTREEFYSQQSSFELDFAEVKGQENVKRALEVAAAGSHNILLIGAPGSGKSMLAKRLPSILPPLSLGESLETTKIHSVAGKLGKGGGLISKRPFRDPHNSISTVAMTGGGSFPQPGEISLAHNGILYLDELPEYNRSVLEVLRQPLEDRKITVSRIRCNVEYPASFMLVASMNPCPCGYYNHPTKGCVCSPGQVQKYLNRISGPLLDRIDLQIEVTPLPFEKMADTRPGESSATIRERVIHARQIQETRYADIPGVYCNAQMNSKLLACYARPDDKGLAMLKTAMNRLNLSARAYDRILKVSRTIADLEDCESIQPAHLAEAIGYRNLDREDWAG</sequence>
<proteinExistence type="inferred from homology"/>
<dbReference type="InterPro" id="IPR020568">
    <property type="entry name" value="Ribosomal_Su5_D2-typ_SF"/>
</dbReference>
<dbReference type="InterPro" id="IPR003593">
    <property type="entry name" value="AAA+_ATPase"/>
</dbReference>
<dbReference type="PROSITE" id="PS00676">
    <property type="entry name" value="SIGMA54_INTERACT_2"/>
    <property type="match status" value="1"/>
</dbReference>
<dbReference type="InterPro" id="IPR000523">
    <property type="entry name" value="Mg_chelatse_chII-like_cat_dom"/>
</dbReference>
<dbReference type="InterPro" id="IPR027417">
    <property type="entry name" value="P-loop_NTPase"/>
</dbReference>